<comment type="caution">
    <text evidence="1">The sequence shown here is derived from an EMBL/GenBank/DDBJ whole genome shotgun (WGS) entry which is preliminary data.</text>
</comment>
<proteinExistence type="predicted"/>
<protein>
    <submittedName>
        <fullName evidence="1">Uncharacterized protein</fullName>
    </submittedName>
</protein>
<name>A0A923GBV8_9PSED</name>
<sequence>MSYDDSRHLKDREIKSRYDEDTYEAVRAVAKLHRLQPAVFVRMCVEEKLAHLISQDDNETTQTA</sequence>
<reference evidence="1" key="2">
    <citation type="submission" date="2020-07" db="EMBL/GenBank/DDBJ databases">
        <authorList>
            <person name="Lood C."/>
            <person name="Girard L."/>
        </authorList>
    </citation>
    <scope>NUCLEOTIDE SEQUENCE</scope>
    <source>
        <strain evidence="1">BW13M1</strain>
    </source>
</reference>
<dbReference type="RefSeq" id="WP_160290763.1">
    <property type="nucleotide sequence ID" value="NZ_JABWRJ020000004.1"/>
</dbReference>
<organism evidence="1">
    <name type="scientific">Pseudomonas peradeniyensis</name>
    <dbReference type="NCBI Taxonomy" id="2745488"/>
    <lineage>
        <taxon>Bacteria</taxon>
        <taxon>Pseudomonadati</taxon>
        <taxon>Pseudomonadota</taxon>
        <taxon>Gammaproteobacteria</taxon>
        <taxon>Pseudomonadales</taxon>
        <taxon>Pseudomonadaceae</taxon>
        <taxon>Pseudomonas</taxon>
    </lineage>
</organism>
<dbReference type="AlphaFoldDB" id="A0A923GBV8"/>
<reference evidence="1" key="1">
    <citation type="journal article" date="2020" name="Microorganisms">
        <title>Reliable Identification of Environmental Pseudomonas Isolates Using the rpoD Gene.</title>
        <authorList>
            <consortium name="The Broad Institute Genome Sequencing Platform"/>
            <person name="Girard L."/>
            <person name="Lood C."/>
            <person name="Rokni-Zadeh H."/>
            <person name="van Noort V."/>
            <person name="Lavigne R."/>
            <person name="De Mot R."/>
        </authorList>
    </citation>
    <scope>NUCLEOTIDE SEQUENCE</scope>
    <source>
        <strain evidence="1">BW13M1</strain>
    </source>
</reference>
<gene>
    <name evidence="1" type="ORF">HU751_13565</name>
</gene>
<accession>A0A923GBV8</accession>
<dbReference type="EMBL" id="JABWRJ010000016">
    <property type="protein sequence ID" value="MBC3446808.1"/>
    <property type="molecule type" value="Genomic_DNA"/>
</dbReference>
<evidence type="ECO:0000313" key="1">
    <source>
        <dbReference type="EMBL" id="MBC3446808.1"/>
    </source>
</evidence>